<evidence type="ECO:0000313" key="2">
    <source>
        <dbReference type="Proteomes" id="UP000061512"/>
    </source>
</evidence>
<gene>
    <name evidence="1" type="ORF">WT57_06735</name>
</gene>
<comment type="caution">
    <text evidence="1">The sequence shown here is derived from an EMBL/GenBank/DDBJ whole genome shotgun (WGS) entry which is preliminary data.</text>
</comment>
<protein>
    <submittedName>
        <fullName evidence="1">Cellulose synthase</fullName>
    </submittedName>
</protein>
<accession>A0A132F843</accession>
<dbReference type="InterPro" id="IPR022798">
    <property type="entry name" value="BcsD_bac"/>
</dbReference>
<name>A0A132F843_9BURK</name>
<reference evidence="1 2" key="1">
    <citation type="submission" date="2015-11" db="EMBL/GenBank/DDBJ databases">
        <title>Expanding the genomic diversity of Burkholderia species for the development of highly accurate diagnostics.</title>
        <authorList>
            <person name="Sahl J."/>
            <person name="Keim P."/>
            <person name="Wagner D."/>
        </authorList>
    </citation>
    <scope>NUCLEOTIDE SEQUENCE [LARGE SCALE GENOMIC DNA]</scope>
    <source>
        <strain evidence="1 2">MSMB574WGS</strain>
    </source>
</reference>
<dbReference type="Pfam" id="PF03500">
    <property type="entry name" value="Cellsynth_D"/>
    <property type="match status" value="1"/>
</dbReference>
<evidence type="ECO:0000313" key="1">
    <source>
        <dbReference type="EMBL" id="KWF72293.1"/>
    </source>
</evidence>
<dbReference type="Gene3D" id="3.30.70.2590">
    <property type="match status" value="1"/>
</dbReference>
<dbReference type="RefSeq" id="WP_038454630.1">
    <property type="nucleotide sequence ID" value="NZ_CP013378.1"/>
</dbReference>
<proteinExistence type="predicted"/>
<dbReference type="KEGG" id="bpsl:WS57_16355"/>
<dbReference type="AlphaFoldDB" id="A0A132F843"/>
<dbReference type="Proteomes" id="UP000061512">
    <property type="component" value="Unassembled WGS sequence"/>
</dbReference>
<dbReference type="GO" id="GO:0030244">
    <property type="term" value="P:cellulose biosynthetic process"/>
    <property type="evidence" value="ECO:0007669"/>
    <property type="project" value="InterPro"/>
</dbReference>
<sequence>MQDVLEHLLERQVSPQWRGFLEALAGEFVDQLDHDELRQLMARVGARFAAAHPLPSCESTRDLAMALNARWREAQWGYAELSDERDFLRITHYAAPLRALGSGNLAWSTAFLQGAYQCWFDSVGAVGLRVAQEASVEDDARIELRIARATNRPA</sequence>
<dbReference type="InterPro" id="IPR038470">
    <property type="entry name" value="Cellsynth_D_sf"/>
</dbReference>
<dbReference type="EMBL" id="LPJX01000001">
    <property type="protein sequence ID" value="KWF72293.1"/>
    <property type="molecule type" value="Genomic_DNA"/>
</dbReference>
<organism evidence="1 2">
    <name type="scientific">Burkholderia pseudomultivorans</name>
    <dbReference type="NCBI Taxonomy" id="1207504"/>
    <lineage>
        <taxon>Bacteria</taxon>
        <taxon>Pseudomonadati</taxon>
        <taxon>Pseudomonadota</taxon>
        <taxon>Betaproteobacteria</taxon>
        <taxon>Burkholderiales</taxon>
        <taxon>Burkholderiaceae</taxon>
        <taxon>Burkholderia</taxon>
        <taxon>Burkholderia cepacia complex</taxon>
    </lineage>
</organism>